<dbReference type="InterPro" id="IPR040666">
    <property type="entry name" value="Atg29_N"/>
</dbReference>
<evidence type="ECO:0000256" key="4">
    <source>
        <dbReference type="ARBA" id="ARBA00022448"/>
    </source>
</evidence>
<dbReference type="AlphaFoldDB" id="A0A9P3H3G8"/>
<evidence type="ECO:0000313" key="9">
    <source>
        <dbReference type="EMBL" id="GJJ69357.1"/>
    </source>
</evidence>
<dbReference type="EMBL" id="BQFW01000002">
    <property type="protein sequence ID" value="GJJ69357.1"/>
    <property type="molecule type" value="Genomic_DNA"/>
</dbReference>
<comment type="caution">
    <text evidence="9">The sequence shown here is derived from an EMBL/GenBank/DDBJ whole genome shotgun (WGS) entry which is preliminary data.</text>
</comment>
<feature type="domain" description="Atg29 N-terminal" evidence="8">
    <location>
        <begin position="9"/>
        <end position="59"/>
    </location>
</feature>
<feature type="compositionally biased region" description="Low complexity" evidence="7">
    <location>
        <begin position="323"/>
        <end position="336"/>
    </location>
</feature>
<evidence type="ECO:0000256" key="3">
    <source>
        <dbReference type="ARBA" id="ARBA00013784"/>
    </source>
</evidence>
<feature type="compositionally biased region" description="Polar residues" evidence="7">
    <location>
        <begin position="116"/>
        <end position="128"/>
    </location>
</feature>
<evidence type="ECO:0000256" key="7">
    <source>
        <dbReference type="SAM" id="MobiDB-lite"/>
    </source>
</evidence>
<feature type="region of interest" description="Disordered" evidence="7">
    <location>
        <begin position="526"/>
        <end position="593"/>
    </location>
</feature>
<feature type="region of interest" description="Disordered" evidence="7">
    <location>
        <begin position="288"/>
        <end position="338"/>
    </location>
</feature>
<dbReference type="InterPro" id="IPR039362">
    <property type="entry name" value="ATG29_sf"/>
</dbReference>
<comment type="similarity">
    <text evidence="2">Belongs to the ATG29 family.</text>
</comment>
<feature type="compositionally biased region" description="Basic and acidic residues" evidence="7">
    <location>
        <begin position="403"/>
        <end position="412"/>
    </location>
</feature>
<dbReference type="GO" id="GO:0015031">
    <property type="term" value="P:protein transport"/>
    <property type="evidence" value="ECO:0007669"/>
    <property type="project" value="UniProtKB-KW"/>
</dbReference>
<evidence type="ECO:0000256" key="6">
    <source>
        <dbReference type="ARBA" id="ARBA00023006"/>
    </source>
</evidence>
<feature type="compositionally biased region" description="Low complexity" evidence="7">
    <location>
        <begin position="295"/>
        <end position="305"/>
    </location>
</feature>
<feature type="compositionally biased region" description="Acidic residues" evidence="7">
    <location>
        <begin position="416"/>
        <end position="433"/>
    </location>
</feature>
<sequence>MDTLEQPIHIVIRLPYPRPEGFVDGQSMHWTESMEKTLWQLIGQTKPSLVDWTAVSRQLGNVPIPFLIKHAALLYQNQLQDLHRMGEQQDLATQHRPVSRSNSRVTGPGGFLGSVAPTSTASPPTVQQGAKEGNSGEYPGDKDKERERAAQQGHDGAAPKTQAGGSPLSGSTSTFPSSARPASMSSSASTIRPAQPSSPSPSFRTVASSQQTTHDTYGYNSGVLSNRGQTQPRSTRGSQLVSAPIERRSNNLFGMHHLPTSPQDEISLSEANRRISEPAHPFHHATISASQNLLSPPGVKKSPPGGRFGDQGNPSTFQDNDRSSSISSVSTPYSQSNSASQIFEETSFFNQLSSNDSIPRSQQQQRTDIREDNGARGAFQQPPFANAFGLGLVDGSHLSSSRYDQHESRDRVSTLTDDDGDTDDQEHDEDNTSPDESGPWSEEIKQLHLEENLAFLPIGSTAASGILPRSEEDGLQRRTTTSGEKMPFQLDDELANLGTRSLEEMSEHDGGDEDEDLSVRGIRFKDQPHHHHPHHQHSPARRVRGAGLNRDGDGATKATRTSPERSGPSSSKSSAQNSVGSSFSDLSDSSVTQSAMEDAYLSGFNNSKTSLFMHASTRN</sequence>
<feature type="compositionally biased region" description="Basic residues" evidence="7">
    <location>
        <begin position="528"/>
        <end position="544"/>
    </location>
</feature>
<dbReference type="Gene3D" id="1.10.10.2570">
    <property type="match status" value="1"/>
</dbReference>
<proteinExistence type="inferred from homology"/>
<reference evidence="9" key="2">
    <citation type="journal article" date="2022" name="Microbiol. Resour. Announc.">
        <title>Whole-Genome Sequence of Entomortierella parvispora E1425, a Mucoromycotan Fungus Associated with Burkholderiaceae-Related Endosymbiotic Bacteria.</title>
        <authorList>
            <person name="Herlambang A."/>
            <person name="Guo Y."/>
            <person name="Takashima Y."/>
            <person name="Narisawa K."/>
            <person name="Ohta H."/>
            <person name="Nishizawa T."/>
        </authorList>
    </citation>
    <scope>NUCLEOTIDE SEQUENCE</scope>
    <source>
        <strain evidence="9">E1425</strain>
    </source>
</reference>
<dbReference type="GO" id="GO:0000045">
    <property type="term" value="P:autophagosome assembly"/>
    <property type="evidence" value="ECO:0007669"/>
    <property type="project" value="InterPro"/>
</dbReference>
<accession>A0A9P3H3G8</accession>
<evidence type="ECO:0000256" key="5">
    <source>
        <dbReference type="ARBA" id="ARBA00022927"/>
    </source>
</evidence>
<feature type="compositionally biased region" description="Low complexity" evidence="7">
    <location>
        <begin position="564"/>
        <end position="593"/>
    </location>
</feature>
<evidence type="ECO:0000313" key="10">
    <source>
        <dbReference type="Proteomes" id="UP000827284"/>
    </source>
</evidence>
<keyword evidence="10" id="KW-1185">Reference proteome</keyword>
<feature type="region of interest" description="Disordered" evidence="7">
    <location>
        <begin position="464"/>
        <end position="490"/>
    </location>
</feature>
<keyword evidence="5" id="KW-0653">Protein transport</keyword>
<dbReference type="Pfam" id="PF18388">
    <property type="entry name" value="ATG29_N"/>
    <property type="match status" value="1"/>
</dbReference>
<evidence type="ECO:0000256" key="2">
    <source>
        <dbReference type="ARBA" id="ARBA00010082"/>
    </source>
</evidence>
<comment type="subcellular location">
    <subcellularLocation>
        <location evidence="1">Preautophagosomal structure</location>
    </subcellularLocation>
</comment>
<dbReference type="PANTHER" id="PTHR40012">
    <property type="entry name" value="AUTOPHAGY-RELATED PROTEIN 29"/>
    <property type="match status" value="1"/>
</dbReference>
<dbReference type="GO" id="GO:0000407">
    <property type="term" value="C:phagophore assembly site"/>
    <property type="evidence" value="ECO:0007669"/>
    <property type="project" value="UniProtKB-SubCell"/>
</dbReference>
<gene>
    <name evidence="9" type="ORF">EMPS_01703</name>
</gene>
<feature type="compositionally biased region" description="Low complexity" evidence="7">
    <location>
        <begin position="177"/>
        <end position="189"/>
    </location>
</feature>
<evidence type="ECO:0000259" key="8">
    <source>
        <dbReference type="Pfam" id="PF18388"/>
    </source>
</evidence>
<protein>
    <recommendedName>
        <fullName evidence="3">Autophagy-related protein 29</fullName>
    </recommendedName>
</protein>
<evidence type="ECO:0000256" key="1">
    <source>
        <dbReference type="ARBA" id="ARBA00004329"/>
    </source>
</evidence>
<keyword evidence="6" id="KW-0072">Autophagy</keyword>
<dbReference type="Proteomes" id="UP000827284">
    <property type="component" value="Unassembled WGS sequence"/>
</dbReference>
<feature type="region of interest" description="Disordered" evidence="7">
    <location>
        <begin position="399"/>
        <end position="442"/>
    </location>
</feature>
<dbReference type="InterPro" id="IPR039113">
    <property type="entry name" value="ATG29"/>
</dbReference>
<organism evidence="9 10">
    <name type="scientific">Entomortierella parvispora</name>
    <dbReference type="NCBI Taxonomy" id="205924"/>
    <lineage>
        <taxon>Eukaryota</taxon>
        <taxon>Fungi</taxon>
        <taxon>Fungi incertae sedis</taxon>
        <taxon>Mucoromycota</taxon>
        <taxon>Mortierellomycotina</taxon>
        <taxon>Mortierellomycetes</taxon>
        <taxon>Mortierellales</taxon>
        <taxon>Mortierellaceae</taxon>
        <taxon>Entomortierella</taxon>
    </lineage>
</organism>
<keyword evidence="4" id="KW-0813">Transport</keyword>
<name>A0A9P3H3G8_9FUNG</name>
<reference evidence="9" key="1">
    <citation type="submission" date="2021-11" db="EMBL/GenBank/DDBJ databases">
        <authorList>
            <person name="Herlambang A."/>
            <person name="Guo Y."/>
            <person name="Takashima Y."/>
            <person name="Nishizawa T."/>
        </authorList>
    </citation>
    <scope>NUCLEOTIDE SEQUENCE</scope>
    <source>
        <strain evidence="9">E1425</strain>
    </source>
</reference>
<feature type="region of interest" description="Disordered" evidence="7">
    <location>
        <begin position="87"/>
        <end position="242"/>
    </location>
</feature>
<dbReference type="PANTHER" id="PTHR40012:SF1">
    <property type="entry name" value="AUTOPHAGY-RELATED PROTEIN 29"/>
    <property type="match status" value="1"/>
</dbReference>
<feature type="compositionally biased region" description="Polar residues" evidence="7">
    <location>
        <begin position="190"/>
        <end position="241"/>
    </location>
</feature>
<feature type="compositionally biased region" description="Basic and acidic residues" evidence="7">
    <location>
        <begin position="139"/>
        <end position="149"/>
    </location>
</feature>
<dbReference type="OrthoDB" id="21072at2759"/>